<protein>
    <submittedName>
        <fullName evidence="1">Uncharacterized protein</fullName>
    </submittedName>
</protein>
<gene>
    <name evidence="1" type="ORF">GIB67_017893</name>
</gene>
<evidence type="ECO:0000313" key="1">
    <source>
        <dbReference type="EMBL" id="KAF6174836.1"/>
    </source>
</evidence>
<comment type="caution">
    <text evidence="1">The sequence shown here is derived from an EMBL/GenBank/DDBJ whole genome shotgun (WGS) entry which is preliminary data.</text>
</comment>
<accession>A0A7J7P5V9</accession>
<keyword evidence="2" id="KW-1185">Reference proteome</keyword>
<proteinExistence type="predicted"/>
<reference evidence="1 2" key="1">
    <citation type="journal article" date="2020" name="IScience">
        <title>Genome Sequencing of the Endangered Kingdonia uniflora (Circaeasteraceae, Ranunculales) Reveals Potential Mechanisms of Evolutionary Specialization.</title>
        <authorList>
            <person name="Sun Y."/>
            <person name="Deng T."/>
            <person name="Zhang A."/>
            <person name="Moore M.J."/>
            <person name="Landis J.B."/>
            <person name="Lin N."/>
            <person name="Zhang H."/>
            <person name="Zhang X."/>
            <person name="Huang J."/>
            <person name="Zhang X."/>
            <person name="Sun H."/>
            <person name="Wang H."/>
        </authorList>
    </citation>
    <scope>NUCLEOTIDE SEQUENCE [LARGE SCALE GENOMIC DNA]</scope>
    <source>
        <strain evidence="1">TB1705</strain>
        <tissue evidence="1">Leaf</tissue>
    </source>
</reference>
<sequence length="196" mass="22206">MSSTYRLELSVCNIYEYYSLEGTGRRAQQHAKFSCFETEGTKEPIGLYEEAMTSLERVDKLDWLLYQVNSEAKKYKTAPLQHRDLLEKLFDGLSATGDFARSSGMASVPSTQQKEYVPLLDDMNVDDTQVSHAGVDYPWECEAIPSYDAPISPVMEPTPGGTSCTQVGVRTQRGKDQLRQFNQWNQQSLSNLLYLH</sequence>
<name>A0A7J7P5V9_9MAGN</name>
<dbReference type="AlphaFoldDB" id="A0A7J7P5V9"/>
<organism evidence="1 2">
    <name type="scientific">Kingdonia uniflora</name>
    <dbReference type="NCBI Taxonomy" id="39325"/>
    <lineage>
        <taxon>Eukaryota</taxon>
        <taxon>Viridiplantae</taxon>
        <taxon>Streptophyta</taxon>
        <taxon>Embryophyta</taxon>
        <taxon>Tracheophyta</taxon>
        <taxon>Spermatophyta</taxon>
        <taxon>Magnoliopsida</taxon>
        <taxon>Ranunculales</taxon>
        <taxon>Circaeasteraceae</taxon>
        <taxon>Kingdonia</taxon>
    </lineage>
</organism>
<dbReference type="EMBL" id="JACGCM010000227">
    <property type="protein sequence ID" value="KAF6174836.1"/>
    <property type="molecule type" value="Genomic_DNA"/>
</dbReference>
<evidence type="ECO:0000313" key="2">
    <source>
        <dbReference type="Proteomes" id="UP000541444"/>
    </source>
</evidence>
<dbReference type="Proteomes" id="UP000541444">
    <property type="component" value="Unassembled WGS sequence"/>
</dbReference>